<feature type="transmembrane region" description="Helical" evidence="7">
    <location>
        <begin position="118"/>
        <end position="138"/>
    </location>
</feature>
<feature type="domain" description="ABC transmembrane type-1" evidence="8">
    <location>
        <begin position="81"/>
        <end position="295"/>
    </location>
</feature>
<feature type="transmembrane region" description="Helical" evidence="7">
    <location>
        <begin position="268"/>
        <end position="294"/>
    </location>
</feature>
<evidence type="ECO:0000256" key="2">
    <source>
        <dbReference type="ARBA" id="ARBA00022448"/>
    </source>
</evidence>
<dbReference type="InterPro" id="IPR035906">
    <property type="entry name" value="MetI-like_sf"/>
</dbReference>
<evidence type="ECO:0000256" key="6">
    <source>
        <dbReference type="ARBA" id="ARBA00023136"/>
    </source>
</evidence>
<evidence type="ECO:0000256" key="4">
    <source>
        <dbReference type="ARBA" id="ARBA00022692"/>
    </source>
</evidence>
<keyword evidence="4 7" id="KW-0812">Transmembrane</keyword>
<comment type="caution">
    <text evidence="9">The sequence shown here is derived from an EMBL/GenBank/DDBJ whole genome shotgun (WGS) entry which is preliminary data.</text>
</comment>
<evidence type="ECO:0000313" key="9">
    <source>
        <dbReference type="EMBL" id="MFD0800995.1"/>
    </source>
</evidence>
<dbReference type="SUPFAM" id="SSF161098">
    <property type="entry name" value="MetI-like"/>
    <property type="match status" value="1"/>
</dbReference>
<dbReference type="EMBL" id="JBHTHR010000131">
    <property type="protein sequence ID" value="MFD0800995.1"/>
    <property type="molecule type" value="Genomic_DNA"/>
</dbReference>
<dbReference type="CDD" id="cd06261">
    <property type="entry name" value="TM_PBP2"/>
    <property type="match status" value="1"/>
</dbReference>
<dbReference type="PROSITE" id="PS50928">
    <property type="entry name" value="ABC_TM1"/>
    <property type="match status" value="1"/>
</dbReference>
<keyword evidence="5 7" id="KW-1133">Transmembrane helix</keyword>
<organism evidence="9 10">
    <name type="scientific">Streptomonospora algeriensis</name>
    <dbReference type="NCBI Taxonomy" id="995084"/>
    <lineage>
        <taxon>Bacteria</taxon>
        <taxon>Bacillati</taxon>
        <taxon>Actinomycetota</taxon>
        <taxon>Actinomycetes</taxon>
        <taxon>Streptosporangiales</taxon>
        <taxon>Nocardiopsidaceae</taxon>
        <taxon>Streptomonospora</taxon>
    </lineage>
</organism>
<sequence>MPLTARDRKRPPAVQARTRETATGLVLSAPLALVVAVLFALPLGLALWMSLNDWPLLGEPEFTGGANYAAAADEALFTGAVWFTLKYTAFTTAILIPVSLAMALLVQTPHRLTAFTRTAFFQPAVVGLAAASLLWYVIYSDEVGPLGPLLRAAGIGDGHTDWLGTPDSALWSTILMITWRFAGFYMLILLTGLQAIPDDVYEAARVDGAGWWRTLGSITLPLLRPTLALALVLCVTGSVLAFEQFMLLTNGGPSNSTVTVVMAVYREAFTLLDLGVAAAMSVLVTAVLVAGNVIQLSVLRPRED</sequence>
<evidence type="ECO:0000256" key="1">
    <source>
        <dbReference type="ARBA" id="ARBA00004651"/>
    </source>
</evidence>
<accession>A0ABW3BD53</accession>
<evidence type="ECO:0000256" key="5">
    <source>
        <dbReference type="ARBA" id="ARBA00022989"/>
    </source>
</evidence>
<feature type="transmembrane region" description="Helical" evidence="7">
    <location>
        <begin position="227"/>
        <end position="248"/>
    </location>
</feature>
<protein>
    <submittedName>
        <fullName evidence="9">Carbohydrate ABC transporter permease</fullName>
    </submittedName>
</protein>
<keyword evidence="6 7" id="KW-0472">Membrane</keyword>
<evidence type="ECO:0000313" key="10">
    <source>
        <dbReference type="Proteomes" id="UP001596956"/>
    </source>
</evidence>
<proteinExistence type="inferred from homology"/>
<evidence type="ECO:0000256" key="3">
    <source>
        <dbReference type="ARBA" id="ARBA00022475"/>
    </source>
</evidence>
<dbReference type="Gene3D" id="1.10.3720.10">
    <property type="entry name" value="MetI-like"/>
    <property type="match status" value="1"/>
</dbReference>
<keyword evidence="10" id="KW-1185">Reference proteome</keyword>
<name>A0ABW3BD53_9ACTN</name>
<dbReference type="PANTHER" id="PTHR30193:SF41">
    <property type="entry name" value="DIACETYLCHITOBIOSE UPTAKE SYSTEM PERMEASE PROTEIN NGCF"/>
    <property type="match status" value="1"/>
</dbReference>
<gene>
    <name evidence="9" type="ORF">ACFQZU_06635</name>
</gene>
<evidence type="ECO:0000259" key="8">
    <source>
        <dbReference type="PROSITE" id="PS50928"/>
    </source>
</evidence>
<keyword evidence="2 7" id="KW-0813">Transport</keyword>
<feature type="transmembrane region" description="Helical" evidence="7">
    <location>
        <begin position="169"/>
        <end position="190"/>
    </location>
</feature>
<feature type="transmembrane region" description="Helical" evidence="7">
    <location>
        <begin position="87"/>
        <end position="106"/>
    </location>
</feature>
<dbReference type="Pfam" id="PF00528">
    <property type="entry name" value="BPD_transp_1"/>
    <property type="match status" value="1"/>
</dbReference>
<dbReference type="PANTHER" id="PTHR30193">
    <property type="entry name" value="ABC TRANSPORTER PERMEASE PROTEIN"/>
    <property type="match status" value="1"/>
</dbReference>
<dbReference type="InterPro" id="IPR000515">
    <property type="entry name" value="MetI-like"/>
</dbReference>
<dbReference type="InterPro" id="IPR051393">
    <property type="entry name" value="ABC_transporter_permease"/>
</dbReference>
<reference evidence="10" key="1">
    <citation type="journal article" date="2019" name="Int. J. Syst. Evol. Microbiol.">
        <title>The Global Catalogue of Microorganisms (GCM) 10K type strain sequencing project: providing services to taxonomists for standard genome sequencing and annotation.</title>
        <authorList>
            <consortium name="The Broad Institute Genomics Platform"/>
            <consortium name="The Broad Institute Genome Sequencing Center for Infectious Disease"/>
            <person name="Wu L."/>
            <person name="Ma J."/>
        </authorList>
    </citation>
    <scope>NUCLEOTIDE SEQUENCE [LARGE SCALE GENOMIC DNA]</scope>
    <source>
        <strain evidence="10">CCUG 63369</strain>
    </source>
</reference>
<evidence type="ECO:0000256" key="7">
    <source>
        <dbReference type="RuleBase" id="RU363032"/>
    </source>
</evidence>
<feature type="transmembrane region" description="Helical" evidence="7">
    <location>
        <begin position="21"/>
        <end position="48"/>
    </location>
</feature>
<keyword evidence="3" id="KW-1003">Cell membrane</keyword>
<comment type="similarity">
    <text evidence="7">Belongs to the binding-protein-dependent transport system permease family.</text>
</comment>
<comment type="subcellular location">
    <subcellularLocation>
        <location evidence="1 7">Cell membrane</location>
        <topology evidence="1 7">Multi-pass membrane protein</topology>
    </subcellularLocation>
</comment>
<dbReference type="Proteomes" id="UP001596956">
    <property type="component" value="Unassembled WGS sequence"/>
</dbReference>